<protein>
    <recommendedName>
        <fullName evidence="6">Hsp70-like protein</fullName>
    </recommendedName>
</protein>
<dbReference type="GO" id="GO:0005524">
    <property type="term" value="F:ATP binding"/>
    <property type="evidence" value="ECO:0007669"/>
    <property type="project" value="UniProtKB-KW"/>
</dbReference>
<dbReference type="FunFam" id="3.90.640.10:FF:000003">
    <property type="entry name" value="Molecular chaperone DnaK"/>
    <property type="match status" value="1"/>
</dbReference>
<dbReference type="Gene3D" id="1.20.1270.10">
    <property type="match status" value="1"/>
</dbReference>
<dbReference type="VEuPathDB" id="MicrosporidiaDB:EDEG_00133"/>
<dbReference type="InterPro" id="IPR013126">
    <property type="entry name" value="Hsp_70_fam"/>
</dbReference>
<dbReference type="FunFam" id="2.60.34.10:FF:000002">
    <property type="entry name" value="Heat shock 70 kDa"/>
    <property type="match status" value="1"/>
</dbReference>
<dbReference type="AlphaFoldDB" id="J9DPF8"/>
<comment type="caution">
    <text evidence="4">The sequence shown here is derived from an EMBL/GenBank/DDBJ whole genome shotgun (WGS) entry which is preliminary data.</text>
</comment>
<dbReference type="STRING" id="1003232.J9DPF8"/>
<evidence type="ECO:0000313" key="5">
    <source>
        <dbReference type="Proteomes" id="UP000003163"/>
    </source>
</evidence>
<dbReference type="Proteomes" id="UP000003163">
    <property type="component" value="Unassembled WGS sequence"/>
</dbReference>
<reference evidence="4 5" key="1">
    <citation type="submission" date="2011-08" db="EMBL/GenBank/DDBJ databases">
        <authorList>
            <person name="Liu Z.J."/>
            <person name="Shi F.L."/>
            <person name="Lu J.Q."/>
            <person name="Li M."/>
            <person name="Wang Z.L."/>
        </authorList>
    </citation>
    <scope>NUCLEOTIDE SEQUENCE [LARGE SCALE GENOMIC DNA]</scope>
    <source>
        <strain evidence="4 5">USNM 41457</strain>
    </source>
</reference>
<name>J9DPF8_EDHAE</name>
<evidence type="ECO:0008006" key="6">
    <source>
        <dbReference type="Google" id="ProtNLM"/>
    </source>
</evidence>
<feature type="region of interest" description="Disordered" evidence="3">
    <location>
        <begin position="468"/>
        <end position="491"/>
    </location>
</feature>
<evidence type="ECO:0000256" key="1">
    <source>
        <dbReference type="ARBA" id="ARBA00022741"/>
    </source>
</evidence>
<sequence length="491" mass="54074">MKGSDLKSEKDIMVFDLGGGTFDVSVLRLSPVKPDEDEIKSAQSAGEEVQTGILTEVLGTDGDTFLGGLDFDNVLLDYVLEKWSKDHPTLKVDEKGKRRLMVNVERAKRGLSSATMVQIDLDCFVSGVDLHYKVSRALFEERAKHLFRKCMDRVKGCMLTIAKGKPEYDSNGFLMPLSASDQSKLDSMKNRLEKIILVGGSSRIPKIIKDLAEYFGEEKLCYSVHPDEAVAMGAAYQAAMIAGDSNMGGKDMMLLLDACAFSIGIETQHGVMTPIIEKNTTIPCKKSQQFTTAADNQTAVTITIYEGERTMAKDNHLLGQFNLEGIPPAPRGSPQIEVCMEMTQEGILTVTAMDKSTSKHQSIEIKNTAGKLPKEEIERMRKDAERYAREDAEVKLKIDARCQLESTLFRVKSCVDQVQVDAAIKTELKNKLNEVELWMNTNKDASVEEIKAKEKMIEEYLSEITKRAAGSQAGSGSSQGAGAGPTVEEVD</sequence>
<gene>
    <name evidence="4" type="ORF">EDEG_00133</name>
</gene>
<dbReference type="HOGENOM" id="CLU_005965_3_0_1"/>
<dbReference type="EMBL" id="AFBI03000002">
    <property type="protein sequence ID" value="EJW04430.1"/>
    <property type="molecule type" value="Genomic_DNA"/>
</dbReference>
<dbReference type="SUPFAM" id="SSF53067">
    <property type="entry name" value="Actin-like ATPase domain"/>
    <property type="match status" value="1"/>
</dbReference>
<dbReference type="SUPFAM" id="SSF100920">
    <property type="entry name" value="Heat shock protein 70kD (HSP70), peptide-binding domain"/>
    <property type="match status" value="1"/>
</dbReference>
<proteinExistence type="predicted"/>
<dbReference type="InterPro" id="IPR029047">
    <property type="entry name" value="HSP70_peptide-bd_sf"/>
</dbReference>
<dbReference type="InterPro" id="IPR043129">
    <property type="entry name" value="ATPase_NBD"/>
</dbReference>
<dbReference type="SUPFAM" id="SSF100934">
    <property type="entry name" value="Heat shock protein 70kD (HSP70), C-terminal subdomain"/>
    <property type="match status" value="1"/>
</dbReference>
<evidence type="ECO:0000256" key="2">
    <source>
        <dbReference type="ARBA" id="ARBA00022840"/>
    </source>
</evidence>
<dbReference type="InterPro" id="IPR029048">
    <property type="entry name" value="HSP70_C_sf"/>
</dbReference>
<keyword evidence="2" id="KW-0067">ATP-binding</keyword>
<dbReference type="InterPro" id="IPR018181">
    <property type="entry name" value="Heat_shock_70_CS"/>
</dbReference>
<keyword evidence="1" id="KW-0547">Nucleotide-binding</keyword>
<dbReference type="Gene3D" id="2.60.34.10">
    <property type="entry name" value="Substrate Binding Domain Of DNAk, Chain A, domain 1"/>
    <property type="match status" value="1"/>
</dbReference>
<dbReference type="PANTHER" id="PTHR19375">
    <property type="entry name" value="HEAT SHOCK PROTEIN 70KDA"/>
    <property type="match status" value="1"/>
</dbReference>
<reference evidence="5" key="2">
    <citation type="submission" date="2015-07" db="EMBL/GenBank/DDBJ databases">
        <title>Contrasting host-pathogen interactions and genome evolution in two generalist and specialist microsporidian pathogens of mosquitoes.</title>
        <authorList>
            <consortium name="The Broad Institute Genomics Platform"/>
            <consortium name="The Broad Institute Genome Sequencing Center for Infectious Disease"/>
            <person name="Cuomo C.A."/>
            <person name="Sanscrainte N.D."/>
            <person name="Goldberg J.M."/>
            <person name="Heiman D."/>
            <person name="Young S."/>
            <person name="Zeng Q."/>
            <person name="Becnel J.J."/>
            <person name="Birren B.W."/>
        </authorList>
    </citation>
    <scope>NUCLEOTIDE SEQUENCE [LARGE SCALE GENOMIC DNA]</scope>
    <source>
        <strain evidence="5">USNM 41457</strain>
    </source>
</reference>
<dbReference type="Gene3D" id="3.90.640.10">
    <property type="entry name" value="Actin, Chain A, domain 4"/>
    <property type="match status" value="1"/>
</dbReference>
<dbReference type="InParanoid" id="J9DPF8"/>
<dbReference type="FunCoup" id="J9DPF8">
    <property type="interactions" value="288"/>
</dbReference>
<dbReference type="OMA" id="VCKPIVT"/>
<keyword evidence="5" id="KW-1185">Reference proteome</keyword>
<dbReference type="Pfam" id="PF00012">
    <property type="entry name" value="HSP70"/>
    <property type="match status" value="3"/>
</dbReference>
<dbReference type="OrthoDB" id="2401965at2759"/>
<accession>J9DPF8</accession>
<evidence type="ECO:0000256" key="3">
    <source>
        <dbReference type="SAM" id="MobiDB-lite"/>
    </source>
</evidence>
<dbReference type="GO" id="GO:0140662">
    <property type="term" value="F:ATP-dependent protein folding chaperone"/>
    <property type="evidence" value="ECO:0007669"/>
    <property type="project" value="InterPro"/>
</dbReference>
<dbReference type="Gene3D" id="3.30.420.40">
    <property type="match status" value="2"/>
</dbReference>
<evidence type="ECO:0000313" key="4">
    <source>
        <dbReference type="EMBL" id="EJW04430.1"/>
    </source>
</evidence>
<dbReference type="PROSITE" id="PS01036">
    <property type="entry name" value="HSP70_3"/>
    <property type="match status" value="1"/>
</dbReference>
<dbReference type="PROSITE" id="PS00329">
    <property type="entry name" value="HSP70_2"/>
    <property type="match status" value="1"/>
</dbReference>
<organism evidence="4 5">
    <name type="scientific">Edhazardia aedis (strain USNM 41457)</name>
    <name type="common">Microsporidian parasite</name>
    <dbReference type="NCBI Taxonomy" id="1003232"/>
    <lineage>
        <taxon>Eukaryota</taxon>
        <taxon>Fungi</taxon>
        <taxon>Fungi incertae sedis</taxon>
        <taxon>Microsporidia</taxon>
        <taxon>Edhazardia</taxon>
    </lineage>
</organism>